<protein>
    <submittedName>
        <fullName evidence="1">Uncharacterized protein</fullName>
    </submittedName>
</protein>
<reference evidence="1" key="1">
    <citation type="submission" date="2014-09" db="EMBL/GenBank/DDBJ databases">
        <title>Genome sequence of the luminous mushroom Mycena chlorophos for searching fungal bioluminescence genes.</title>
        <authorList>
            <person name="Tanaka Y."/>
            <person name="Kasuga D."/>
            <person name="Oba Y."/>
            <person name="Hase S."/>
            <person name="Sato K."/>
            <person name="Oba Y."/>
            <person name="Sakakibara Y."/>
        </authorList>
    </citation>
    <scope>NUCLEOTIDE SEQUENCE</scope>
</reference>
<name>A0ABQ0LMJ0_MYCCL</name>
<evidence type="ECO:0000313" key="2">
    <source>
        <dbReference type="Proteomes" id="UP000815677"/>
    </source>
</evidence>
<proteinExistence type="predicted"/>
<dbReference type="Proteomes" id="UP000815677">
    <property type="component" value="Unassembled WGS sequence"/>
</dbReference>
<keyword evidence="2" id="KW-1185">Reference proteome</keyword>
<evidence type="ECO:0000313" key="1">
    <source>
        <dbReference type="EMBL" id="GAT52313.1"/>
    </source>
</evidence>
<accession>A0ABQ0LMJ0</accession>
<sequence>MRRHLRRTHIRPFHLPFCQAPRLERLDSKSNLKITRISSTNTTLPPTTPTLVLVESCSTTRSTKPIQANITRSWSTNAVNANTSFEREHDLAAGGVLVDVDQVNPADSGQAVGEAAVVGEASVTNPTMERSFDLEMRGTFGPGEWFPPSAYPV</sequence>
<dbReference type="EMBL" id="DF847716">
    <property type="protein sequence ID" value="GAT52313.1"/>
    <property type="molecule type" value="Genomic_DNA"/>
</dbReference>
<gene>
    <name evidence="1" type="ORF">MCHLO_09377</name>
</gene>
<organism evidence="1 2">
    <name type="scientific">Mycena chlorophos</name>
    <name type="common">Agaric fungus</name>
    <name type="synonym">Agaricus chlorophos</name>
    <dbReference type="NCBI Taxonomy" id="658473"/>
    <lineage>
        <taxon>Eukaryota</taxon>
        <taxon>Fungi</taxon>
        <taxon>Dikarya</taxon>
        <taxon>Basidiomycota</taxon>
        <taxon>Agaricomycotina</taxon>
        <taxon>Agaricomycetes</taxon>
        <taxon>Agaricomycetidae</taxon>
        <taxon>Agaricales</taxon>
        <taxon>Marasmiineae</taxon>
        <taxon>Mycenaceae</taxon>
        <taxon>Mycena</taxon>
    </lineage>
</organism>